<evidence type="ECO:0000313" key="20">
    <source>
        <dbReference type="Proteomes" id="UP000237351"/>
    </source>
</evidence>
<dbReference type="NCBIfam" id="NF002378">
    <property type="entry name" value="PRK01372.1"/>
    <property type="match status" value="1"/>
</dbReference>
<dbReference type="OrthoDB" id="9813261at2"/>
<evidence type="ECO:0000256" key="6">
    <source>
        <dbReference type="ARBA" id="ARBA00022490"/>
    </source>
</evidence>
<comment type="pathway">
    <text evidence="14">Cell wall biogenesis; peptidoglycan biosynthesis.</text>
</comment>
<dbReference type="STRING" id="1414854.GQ61_09010"/>
<feature type="binding site" evidence="16">
    <location>
        <position position="268"/>
    </location>
    <ligand>
        <name>Mg(2+)</name>
        <dbReference type="ChEBI" id="CHEBI:18420"/>
        <label>2</label>
    </ligand>
</feature>
<gene>
    <name evidence="14" type="primary">ddl</name>
    <name evidence="19" type="ORF">GQ61_09010</name>
</gene>
<keyword evidence="12 14" id="KW-0961">Cell wall biogenesis/degradation</keyword>
<keyword evidence="16" id="KW-0460">Magnesium</keyword>
<evidence type="ECO:0000256" key="3">
    <source>
        <dbReference type="ARBA" id="ARBA00004496"/>
    </source>
</evidence>
<comment type="similarity">
    <text evidence="4 14">Belongs to the D-alanine--D-alanine ligase family.</text>
</comment>
<dbReference type="EC" id="6.3.2.4" evidence="5 14"/>
<feature type="active site" evidence="15">
    <location>
        <position position="145"/>
    </location>
</feature>
<dbReference type="InterPro" id="IPR011127">
    <property type="entry name" value="Dala_Dala_lig_N"/>
</dbReference>
<evidence type="ECO:0000259" key="18">
    <source>
        <dbReference type="PROSITE" id="PS50975"/>
    </source>
</evidence>
<protein>
    <recommendedName>
        <fullName evidence="5 14">D-alanine--D-alanine ligase</fullName>
        <ecNumber evidence="5 14">6.3.2.4</ecNumber>
    </recommendedName>
    <alternativeName>
        <fullName evidence="14">D-Ala-D-Ala ligase</fullName>
    </alternativeName>
    <alternativeName>
        <fullName evidence="14">D-alanylalanine synthetase</fullName>
    </alternativeName>
</protein>
<dbReference type="Pfam" id="PF01820">
    <property type="entry name" value="Dala_Dala_lig_N"/>
    <property type="match status" value="1"/>
</dbReference>
<keyword evidence="16" id="KW-0464">Manganese</keyword>
<evidence type="ECO:0000256" key="8">
    <source>
        <dbReference type="ARBA" id="ARBA00022741"/>
    </source>
</evidence>
<keyword evidence="8 17" id="KW-0547">Nucleotide-binding</keyword>
<dbReference type="SUPFAM" id="SSF56059">
    <property type="entry name" value="Glutathione synthetase ATP-binding domain-like"/>
    <property type="match status" value="1"/>
</dbReference>
<dbReference type="GO" id="GO:0009252">
    <property type="term" value="P:peptidoglycan biosynthetic process"/>
    <property type="evidence" value="ECO:0007669"/>
    <property type="project" value="UniProtKB-UniRule"/>
</dbReference>
<dbReference type="InterPro" id="IPR016185">
    <property type="entry name" value="PreATP-grasp_dom_sf"/>
</dbReference>
<dbReference type="SUPFAM" id="SSF52440">
    <property type="entry name" value="PreATP-grasp domain"/>
    <property type="match status" value="1"/>
</dbReference>
<comment type="subcellular location">
    <subcellularLocation>
        <location evidence="3 14">Cytoplasm</location>
    </subcellularLocation>
</comment>
<dbReference type="GO" id="GO:0005524">
    <property type="term" value="F:ATP binding"/>
    <property type="evidence" value="ECO:0007669"/>
    <property type="project" value="UniProtKB-UniRule"/>
</dbReference>
<keyword evidence="6 14" id="KW-0963">Cytoplasm</keyword>
<keyword evidence="9 17" id="KW-0067">ATP-binding</keyword>
<dbReference type="GO" id="GO:0046872">
    <property type="term" value="F:metal ion binding"/>
    <property type="evidence" value="ECO:0007669"/>
    <property type="project" value="UniProtKB-KW"/>
</dbReference>
<evidence type="ECO:0000256" key="4">
    <source>
        <dbReference type="ARBA" id="ARBA00010871"/>
    </source>
</evidence>
<evidence type="ECO:0000256" key="9">
    <source>
        <dbReference type="ARBA" id="ARBA00022840"/>
    </source>
</evidence>
<comment type="function">
    <text evidence="2 14">Cell wall formation.</text>
</comment>
<evidence type="ECO:0000313" key="19">
    <source>
        <dbReference type="EMBL" id="ARN85401.1"/>
    </source>
</evidence>
<feature type="binding site" evidence="16">
    <location>
        <position position="268"/>
    </location>
    <ligand>
        <name>Mg(2+)</name>
        <dbReference type="ChEBI" id="CHEBI:18420"/>
        <label>1</label>
    </ligand>
</feature>
<dbReference type="UniPathway" id="UPA00219"/>
<dbReference type="PIRSF" id="PIRSF039102">
    <property type="entry name" value="Ddl/VanB"/>
    <property type="match status" value="1"/>
</dbReference>
<comment type="catalytic activity">
    <reaction evidence="13 14">
        <text>2 D-alanine + ATP = D-alanyl-D-alanine + ADP + phosphate + H(+)</text>
        <dbReference type="Rhea" id="RHEA:11224"/>
        <dbReference type="ChEBI" id="CHEBI:15378"/>
        <dbReference type="ChEBI" id="CHEBI:30616"/>
        <dbReference type="ChEBI" id="CHEBI:43474"/>
        <dbReference type="ChEBI" id="CHEBI:57416"/>
        <dbReference type="ChEBI" id="CHEBI:57822"/>
        <dbReference type="ChEBI" id="CHEBI:456216"/>
        <dbReference type="EC" id="6.3.2.4"/>
    </reaction>
</comment>
<dbReference type="PROSITE" id="PS00844">
    <property type="entry name" value="DALA_DALA_LIGASE_2"/>
    <property type="match status" value="1"/>
</dbReference>
<dbReference type="InterPro" id="IPR013815">
    <property type="entry name" value="ATP_grasp_subdomain_1"/>
</dbReference>
<dbReference type="PROSITE" id="PS00843">
    <property type="entry name" value="DALA_DALA_LIGASE_1"/>
    <property type="match status" value="1"/>
</dbReference>
<evidence type="ECO:0000256" key="15">
    <source>
        <dbReference type="PIRSR" id="PIRSR039102-1"/>
    </source>
</evidence>
<evidence type="ECO:0000256" key="16">
    <source>
        <dbReference type="PIRSR" id="PIRSR039102-3"/>
    </source>
</evidence>
<dbReference type="Gene3D" id="3.30.470.20">
    <property type="entry name" value="ATP-grasp fold, B domain"/>
    <property type="match status" value="1"/>
</dbReference>
<dbReference type="Pfam" id="PF07478">
    <property type="entry name" value="Dala_Dala_lig_C"/>
    <property type="match status" value="1"/>
</dbReference>
<dbReference type="AlphaFoldDB" id="A0A1W6N6H3"/>
<feature type="domain" description="ATP-grasp" evidence="18">
    <location>
        <begin position="105"/>
        <end position="301"/>
    </location>
</feature>
<keyword evidence="10 14" id="KW-0133">Cell shape</keyword>
<evidence type="ECO:0000256" key="13">
    <source>
        <dbReference type="ARBA" id="ARBA00047614"/>
    </source>
</evidence>
<keyword evidence="7 14" id="KW-0436">Ligase</keyword>
<dbReference type="GO" id="GO:0071555">
    <property type="term" value="P:cell wall organization"/>
    <property type="evidence" value="ECO:0007669"/>
    <property type="project" value="UniProtKB-KW"/>
</dbReference>
<feature type="binding site" evidence="16">
    <location>
        <position position="251"/>
    </location>
    <ligand>
        <name>Mg(2+)</name>
        <dbReference type="ChEBI" id="CHEBI:18420"/>
        <label>1</label>
    </ligand>
</feature>
<feature type="active site" evidence="15">
    <location>
        <position position="279"/>
    </location>
</feature>
<evidence type="ECO:0000256" key="2">
    <source>
        <dbReference type="ARBA" id="ARBA00003921"/>
    </source>
</evidence>
<comment type="cofactor">
    <cofactor evidence="16">
        <name>Mg(2+)</name>
        <dbReference type="ChEBI" id="CHEBI:18420"/>
    </cofactor>
    <cofactor evidence="16">
        <name>Mn(2+)</name>
        <dbReference type="ChEBI" id="CHEBI:29035"/>
    </cofactor>
    <text evidence="16">Binds 2 magnesium or manganese ions per subunit.</text>
</comment>
<dbReference type="InterPro" id="IPR011095">
    <property type="entry name" value="Dala_Dala_lig_C"/>
</dbReference>
<name>A0A1W6N6H3_9PROT</name>
<dbReference type="HAMAP" id="MF_00047">
    <property type="entry name" value="Dala_Dala_lig"/>
    <property type="match status" value="1"/>
</dbReference>
<dbReference type="RefSeq" id="WP_085784969.1">
    <property type="nucleotide sequence ID" value="NZ_CP008743.1"/>
</dbReference>
<dbReference type="GO" id="GO:0005737">
    <property type="term" value="C:cytoplasm"/>
    <property type="evidence" value="ECO:0007669"/>
    <property type="project" value="UniProtKB-SubCell"/>
</dbReference>
<evidence type="ECO:0000256" key="14">
    <source>
        <dbReference type="HAMAP-Rule" id="MF_00047"/>
    </source>
</evidence>
<evidence type="ECO:0000256" key="1">
    <source>
        <dbReference type="ARBA" id="ARBA00001936"/>
    </source>
</evidence>
<dbReference type="Proteomes" id="UP000237351">
    <property type="component" value="Chromosome"/>
</dbReference>
<dbReference type="InterPro" id="IPR005905">
    <property type="entry name" value="D_ala_D_ala"/>
</dbReference>
<dbReference type="GO" id="GO:0008360">
    <property type="term" value="P:regulation of cell shape"/>
    <property type="evidence" value="ECO:0007669"/>
    <property type="project" value="UniProtKB-KW"/>
</dbReference>
<keyword evidence="16" id="KW-0479">Metal-binding</keyword>
<keyword evidence="20" id="KW-1185">Reference proteome</keyword>
<dbReference type="PROSITE" id="PS50975">
    <property type="entry name" value="ATP_GRASP"/>
    <property type="match status" value="1"/>
</dbReference>
<dbReference type="PANTHER" id="PTHR23132:SF23">
    <property type="entry name" value="D-ALANINE--D-ALANINE LIGASE B"/>
    <property type="match status" value="1"/>
</dbReference>
<evidence type="ECO:0000256" key="10">
    <source>
        <dbReference type="ARBA" id="ARBA00022960"/>
    </source>
</evidence>
<evidence type="ECO:0000256" key="12">
    <source>
        <dbReference type="ARBA" id="ARBA00023316"/>
    </source>
</evidence>
<dbReference type="GO" id="GO:0008716">
    <property type="term" value="F:D-alanine-D-alanine ligase activity"/>
    <property type="evidence" value="ECO:0007669"/>
    <property type="project" value="UniProtKB-UniRule"/>
</dbReference>
<evidence type="ECO:0000256" key="11">
    <source>
        <dbReference type="ARBA" id="ARBA00022984"/>
    </source>
</evidence>
<dbReference type="InterPro" id="IPR011761">
    <property type="entry name" value="ATP-grasp"/>
</dbReference>
<sequence length="307" mass="34147">MKKTKTIAVLMGGWNGEREVSLASGEKVATALEKAGYQTISIDVSRDLQKLIEKLKPAPDVVFNALHGRWGEDGHIQGVLEIMKIPYTSSGVMSSALAMNKPTAKTLFQAAGIHCPKGFVTDVEAVLKKDPMPKPYVLKPLEEGSSIGVAVIQTDEDLKKWHKNWKYGSRVMVEEYIDGREIQVAVIGNAAIGAIEIKPKQGFYDYEAKYTEGKAEHIMPAPLPEEDYQEVLDLALKAHNCLNCFGVSRADFRYNNKNEKGKRFYILEVNTQPGMTPLSLLPEIAAHQGMPFEKLLEWMVENPKCPD</sequence>
<dbReference type="InterPro" id="IPR000291">
    <property type="entry name" value="D-Ala_lig_Van_CS"/>
</dbReference>
<reference evidence="19 20" key="1">
    <citation type="submission" date="2014-06" db="EMBL/GenBank/DDBJ databases">
        <title>The genome of the endonuclear symbiont Nucleicultrix amoebiphila.</title>
        <authorList>
            <person name="Schulz F."/>
            <person name="Horn M."/>
        </authorList>
    </citation>
    <scope>NUCLEOTIDE SEQUENCE [LARGE SCALE GENOMIC DNA]</scope>
    <source>
        <strain evidence="19 20">FS5</strain>
    </source>
</reference>
<evidence type="ECO:0000256" key="7">
    <source>
        <dbReference type="ARBA" id="ARBA00022598"/>
    </source>
</evidence>
<organism evidence="19 20">
    <name type="scientific">Candidatus Nucleicultrix amoebiphila FS5</name>
    <dbReference type="NCBI Taxonomy" id="1414854"/>
    <lineage>
        <taxon>Bacteria</taxon>
        <taxon>Pseudomonadati</taxon>
        <taxon>Pseudomonadota</taxon>
        <taxon>Alphaproteobacteria</taxon>
        <taxon>Holosporales</taxon>
        <taxon>Candidatus Nucleicultricaceae</taxon>
        <taxon>Candidatus Nucleicultrix</taxon>
    </lineage>
</organism>
<dbReference type="Gene3D" id="3.30.1490.20">
    <property type="entry name" value="ATP-grasp fold, A domain"/>
    <property type="match status" value="1"/>
</dbReference>
<evidence type="ECO:0000256" key="5">
    <source>
        <dbReference type="ARBA" id="ARBA00012216"/>
    </source>
</evidence>
<dbReference type="NCBIfam" id="TIGR01205">
    <property type="entry name" value="D_ala_D_alaTIGR"/>
    <property type="match status" value="1"/>
</dbReference>
<feature type="binding site" evidence="16">
    <location>
        <position position="270"/>
    </location>
    <ligand>
        <name>Mg(2+)</name>
        <dbReference type="ChEBI" id="CHEBI:18420"/>
        <label>2</label>
    </ligand>
</feature>
<keyword evidence="11 14" id="KW-0573">Peptidoglycan synthesis</keyword>
<accession>A0A1W6N6H3</accession>
<dbReference type="EMBL" id="CP008743">
    <property type="protein sequence ID" value="ARN85401.1"/>
    <property type="molecule type" value="Genomic_DNA"/>
</dbReference>
<dbReference type="Gene3D" id="3.40.50.20">
    <property type="match status" value="1"/>
</dbReference>
<evidence type="ECO:0000256" key="17">
    <source>
        <dbReference type="PROSITE-ProRule" id="PRU00409"/>
    </source>
</evidence>
<dbReference type="KEGG" id="naf:GQ61_09010"/>
<dbReference type="PANTHER" id="PTHR23132">
    <property type="entry name" value="D-ALANINE--D-ALANINE LIGASE"/>
    <property type="match status" value="1"/>
</dbReference>
<comment type="cofactor">
    <cofactor evidence="1">
        <name>Mn(2+)</name>
        <dbReference type="ChEBI" id="CHEBI:29035"/>
    </cofactor>
</comment>
<feature type="active site" evidence="15">
    <location>
        <position position="17"/>
    </location>
</feature>
<proteinExistence type="inferred from homology"/>